<keyword evidence="4 6" id="KW-0472">Membrane</keyword>
<evidence type="ECO:0000256" key="6">
    <source>
        <dbReference type="SAM" id="Phobius"/>
    </source>
</evidence>
<accession>A0A261XTZ5</accession>
<evidence type="ECO:0000256" key="1">
    <source>
        <dbReference type="ARBA" id="ARBA00004141"/>
    </source>
</evidence>
<comment type="caution">
    <text evidence="9">The sequence shown here is derived from an EMBL/GenBank/DDBJ whole genome shotgun (WGS) entry which is preliminary data.</text>
</comment>
<dbReference type="OrthoDB" id="413008at2759"/>
<name>A0A261XTZ5_9FUNG</name>
<evidence type="ECO:0000313" key="10">
    <source>
        <dbReference type="Proteomes" id="UP000242875"/>
    </source>
</evidence>
<evidence type="ECO:0000259" key="8">
    <source>
        <dbReference type="Pfam" id="PF12821"/>
    </source>
</evidence>
<dbReference type="InterPro" id="IPR010619">
    <property type="entry name" value="ThrE-like_N"/>
</dbReference>
<feature type="transmembrane region" description="Helical" evidence="6">
    <location>
        <begin position="125"/>
        <end position="146"/>
    </location>
</feature>
<dbReference type="Proteomes" id="UP000242875">
    <property type="component" value="Unassembled WGS sequence"/>
</dbReference>
<keyword evidence="3 6" id="KW-1133">Transmembrane helix</keyword>
<feature type="transmembrane region" description="Helical" evidence="6">
    <location>
        <begin position="56"/>
        <end position="79"/>
    </location>
</feature>
<organism evidence="9 10">
    <name type="scientific">Bifiguratus adelaidae</name>
    <dbReference type="NCBI Taxonomy" id="1938954"/>
    <lineage>
        <taxon>Eukaryota</taxon>
        <taxon>Fungi</taxon>
        <taxon>Fungi incertae sedis</taxon>
        <taxon>Mucoromycota</taxon>
        <taxon>Mucoromycotina</taxon>
        <taxon>Endogonomycetes</taxon>
        <taxon>Endogonales</taxon>
        <taxon>Endogonales incertae sedis</taxon>
        <taxon>Bifiguratus</taxon>
    </lineage>
</organism>
<dbReference type="InterPro" id="IPR024528">
    <property type="entry name" value="ThrE_2"/>
</dbReference>
<evidence type="ECO:0000256" key="5">
    <source>
        <dbReference type="ARBA" id="ARBA00034125"/>
    </source>
</evidence>
<evidence type="ECO:0000256" key="4">
    <source>
        <dbReference type="ARBA" id="ARBA00023136"/>
    </source>
</evidence>
<keyword evidence="2 6" id="KW-0812">Transmembrane</keyword>
<feature type="transmembrane region" description="Helical" evidence="6">
    <location>
        <begin position="152"/>
        <end position="169"/>
    </location>
</feature>
<dbReference type="GO" id="GO:0016020">
    <property type="term" value="C:membrane"/>
    <property type="evidence" value="ECO:0007669"/>
    <property type="project" value="UniProtKB-SubCell"/>
</dbReference>
<protein>
    <recommendedName>
        <fullName evidence="11">Threonine/serine exporter-like N-terminal domain-containing protein</fullName>
    </recommendedName>
</protein>
<sequence length="248" mass="26728">MSIFVGFLARASTRGSMCFTPIAFGGVVMLLPGYTMASGIIELASRHIISGIVRMVYAIMYSFLLGYGLSMGSSIYIAIDSKAVPATQDAQCVSPNRMTAWWNWLWVPLFGFAYCIWLKARPRRFPIMIIFGGIAYTASFLLQTYANAPAQVSQFLPAFGIGLLGNLWSRLRHEMSFDGMLLGVFFLVPGSVGLRSGIALMGGEDINGSGAGFALAMIESAIGIAVGLFSATLIVYPKGTVHTPLMSF</sequence>
<feature type="transmembrane region" description="Helical" evidence="6">
    <location>
        <begin position="213"/>
        <end position="236"/>
    </location>
</feature>
<dbReference type="InterPro" id="IPR051361">
    <property type="entry name" value="ThrE/Ser_Exporter"/>
</dbReference>
<proteinExistence type="inferred from homology"/>
<dbReference type="EMBL" id="MVBO01000231">
    <property type="protein sequence ID" value="OZJ01836.1"/>
    <property type="molecule type" value="Genomic_DNA"/>
</dbReference>
<evidence type="ECO:0000259" key="7">
    <source>
        <dbReference type="Pfam" id="PF06738"/>
    </source>
</evidence>
<keyword evidence="10" id="KW-1185">Reference proteome</keyword>
<dbReference type="AlphaFoldDB" id="A0A261XTZ5"/>
<feature type="transmembrane region" description="Helical" evidence="6">
    <location>
        <begin position="181"/>
        <end position="201"/>
    </location>
</feature>
<dbReference type="Pfam" id="PF12821">
    <property type="entry name" value="ThrE_2"/>
    <property type="match status" value="1"/>
</dbReference>
<feature type="domain" description="Threonine/Serine exporter ThrE" evidence="8">
    <location>
        <begin position="106"/>
        <end position="233"/>
    </location>
</feature>
<feature type="domain" description="Threonine/serine exporter-like N-terminal" evidence="7">
    <location>
        <begin position="2"/>
        <end position="75"/>
    </location>
</feature>
<comment type="subcellular location">
    <subcellularLocation>
        <location evidence="1">Membrane</location>
        <topology evidence="1">Multi-pass membrane protein</topology>
    </subcellularLocation>
</comment>
<evidence type="ECO:0000313" key="9">
    <source>
        <dbReference type="EMBL" id="OZJ01836.1"/>
    </source>
</evidence>
<evidence type="ECO:0008006" key="11">
    <source>
        <dbReference type="Google" id="ProtNLM"/>
    </source>
</evidence>
<dbReference type="PANTHER" id="PTHR31082:SF4">
    <property type="entry name" value="PHEROMONE-REGULATED MEMBRANE PROTEIN 10"/>
    <property type="match status" value="1"/>
</dbReference>
<feature type="transmembrane region" description="Helical" evidence="6">
    <location>
        <begin position="22"/>
        <end position="44"/>
    </location>
</feature>
<comment type="similarity">
    <text evidence="5">Belongs to the ThrE exporter (TC 2.A.79) family.</text>
</comment>
<dbReference type="GO" id="GO:0022857">
    <property type="term" value="F:transmembrane transporter activity"/>
    <property type="evidence" value="ECO:0007669"/>
    <property type="project" value="InterPro"/>
</dbReference>
<evidence type="ECO:0000256" key="2">
    <source>
        <dbReference type="ARBA" id="ARBA00022692"/>
    </source>
</evidence>
<gene>
    <name evidence="9" type="ORF">BZG36_04795</name>
</gene>
<evidence type="ECO:0000256" key="3">
    <source>
        <dbReference type="ARBA" id="ARBA00022989"/>
    </source>
</evidence>
<reference evidence="9 10" key="1">
    <citation type="journal article" date="2017" name="Mycologia">
        <title>Bifiguratus adelaidae, gen. et sp. nov., a new member of Mucoromycotina in endophytic and soil-dwelling habitats.</title>
        <authorList>
            <person name="Torres-Cruz T.J."/>
            <person name="Billingsley Tobias T.L."/>
            <person name="Almatruk M."/>
            <person name="Hesse C."/>
            <person name="Kuske C.R."/>
            <person name="Desiro A."/>
            <person name="Benucci G.M."/>
            <person name="Bonito G."/>
            <person name="Stajich J.E."/>
            <person name="Dunlap C."/>
            <person name="Arnold A.E."/>
            <person name="Porras-Alfaro A."/>
        </authorList>
    </citation>
    <scope>NUCLEOTIDE SEQUENCE [LARGE SCALE GENOMIC DNA]</scope>
    <source>
        <strain evidence="9 10">AZ0501</strain>
    </source>
</reference>
<dbReference type="Pfam" id="PF06738">
    <property type="entry name" value="ThrE"/>
    <property type="match status" value="1"/>
</dbReference>
<feature type="transmembrane region" description="Helical" evidence="6">
    <location>
        <begin position="99"/>
        <end position="118"/>
    </location>
</feature>
<dbReference type="PANTHER" id="PTHR31082">
    <property type="entry name" value="PHEROMONE-REGULATED MEMBRANE PROTEIN 10"/>
    <property type="match status" value="1"/>
</dbReference>